<name>A0ABT9WML2_9BACI</name>
<proteinExistence type="predicted"/>
<gene>
    <name evidence="1" type="ORF">J2S08_000282</name>
</gene>
<evidence type="ECO:0000313" key="2">
    <source>
        <dbReference type="Proteomes" id="UP001223586"/>
    </source>
</evidence>
<sequence length="58" mass="6737">MEKKVRTLHEMIKSNFPDAVAVRIFVNSEGIEVSPEYRTNADGYSMQKINGHWINRNN</sequence>
<dbReference type="EMBL" id="JAUSTT010000001">
    <property type="protein sequence ID" value="MDQ0174451.1"/>
    <property type="molecule type" value="Genomic_DNA"/>
</dbReference>
<evidence type="ECO:0000313" key="1">
    <source>
        <dbReference type="EMBL" id="MDQ0174451.1"/>
    </source>
</evidence>
<organism evidence="1 2">
    <name type="scientific">Bacillus chungangensis</name>
    <dbReference type="NCBI Taxonomy" id="587633"/>
    <lineage>
        <taxon>Bacteria</taxon>
        <taxon>Bacillati</taxon>
        <taxon>Bacillota</taxon>
        <taxon>Bacilli</taxon>
        <taxon>Bacillales</taxon>
        <taxon>Bacillaceae</taxon>
        <taxon>Bacillus</taxon>
    </lineage>
</organism>
<comment type="caution">
    <text evidence="1">The sequence shown here is derived from an EMBL/GenBank/DDBJ whole genome shotgun (WGS) entry which is preliminary data.</text>
</comment>
<dbReference type="Proteomes" id="UP001223586">
    <property type="component" value="Unassembled WGS sequence"/>
</dbReference>
<accession>A0ABT9WML2</accession>
<dbReference type="RefSeq" id="WP_307225919.1">
    <property type="nucleotide sequence ID" value="NZ_JAUSTT010000001.1"/>
</dbReference>
<protein>
    <submittedName>
        <fullName evidence="1">Uncharacterized protein</fullName>
    </submittedName>
</protein>
<reference evidence="1 2" key="1">
    <citation type="submission" date="2023-07" db="EMBL/GenBank/DDBJ databases">
        <title>Genomic Encyclopedia of Type Strains, Phase IV (KMG-IV): sequencing the most valuable type-strain genomes for metagenomic binning, comparative biology and taxonomic classification.</title>
        <authorList>
            <person name="Goeker M."/>
        </authorList>
    </citation>
    <scope>NUCLEOTIDE SEQUENCE [LARGE SCALE GENOMIC DNA]</scope>
    <source>
        <strain evidence="1 2">DSM 23837</strain>
    </source>
</reference>
<keyword evidence="2" id="KW-1185">Reference proteome</keyword>